<keyword evidence="1 2" id="KW-0456">Lyase</keyword>
<dbReference type="PANTHER" id="PTHR35201:SF4">
    <property type="entry name" value="BETA-PINACENE SYNTHASE-RELATED"/>
    <property type="match status" value="1"/>
</dbReference>
<comment type="caution">
    <text evidence="3">The sequence shown here is derived from an EMBL/GenBank/DDBJ whole genome shotgun (WGS) entry which is preliminary data.</text>
</comment>
<evidence type="ECO:0000313" key="3">
    <source>
        <dbReference type="EMBL" id="MFC4976759.1"/>
    </source>
</evidence>
<accession>A0ABV9V1Z2</accession>
<reference evidence="4" key="1">
    <citation type="journal article" date="2019" name="Int. J. Syst. Evol. Microbiol.">
        <title>The Global Catalogue of Microorganisms (GCM) 10K type strain sequencing project: providing services to taxonomists for standard genome sequencing and annotation.</title>
        <authorList>
            <consortium name="The Broad Institute Genomics Platform"/>
            <consortium name="The Broad Institute Genome Sequencing Center for Infectious Disease"/>
            <person name="Wu L."/>
            <person name="Ma J."/>
        </authorList>
    </citation>
    <scope>NUCLEOTIDE SEQUENCE [LARGE SCALE GENOMIC DNA]</scope>
    <source>
        <strain evidence="4">ICMP 257</strain>
    </source>
</reference>
<dbReference type="Proteomes" id="UP001595908">
    <property type="component" value="Unassembled WGS sequence"/>
</dbReference>
<protein>
    <recommendedName>
        <fullName evidence="2">Terpene synthase</fullName>
        <ecNumber evidence="2">4.2.3.-</ecNumber>
    </recommendedName>
</protein>
<dbReference type="PANTHER" id="PTHR35201">
    <property type="entry name" value="TERPENE SYNTHASE"/>
    <property type="match status" value="1"/>
</dbReference>
<dbReference type="InterPro" id="IPR008949">
    <property type="entry name" value="Isoprenoid_synthase_dom_sf"/>
</dbReference>
<evidence type="ECO:0000256" key="1">
    <source>
        <dbReference type="ARBA" id="ARBA00023239"/>
    </source>
</evidence>
<dbReference type="SUPFAM" id="SSF48576">
    <property type="entry name" value="Terpenoid synthases"/>
    <property type="match status" value="1"/>
</dbReference>
<gene>
    <name evidence="3" type="ORF">ACFPL4_00065</name>
</gene>
<proteinExistence type="inferred from homology"/>
<dbReference type="Pfam" id="PF19086">
    <property type="entry name" value="Terpene_syn_C_2"/>
    <property type="match status" value="1"/>
</dbReference>
<dbReference type="InterPro" id="IPR034686">
    <property type="entry name" value="Terpene_cyclase-like_2"/>
</dbReference>
<dbReference type="GO" id="GO:0016829">
    <property type="term" value="F:lyase activity"/>
    <property type="evidence" value="ECO:0007669"/>
    <property type="project" value="UniProtKB-KW"/>
</dbReference>
<dbReference type="GeneID" id="31236115"/>
<keyword evidence="2" id="KW-0460">Magnesium</keyword>
<comment type="similarity">
    <text evidence="2">Belongs to the terpene synthase family.</text>
</comment>
<dbReference type="SFLD" id="SFLDG01020">
    <property type="entry name" value="Terpene_Cyclase_Like_2"/>
    <property type="match status" value="1"/>
</dbReference>
<dbReference type="Gene3D" id="1.10.600.10">
    <property type="entry name" value="Farnesyl Diphosphate Synthase"/>
    <property type="match status" value="1"/>
</dbReference>
<sequence>MTSPAPAPKIPQLWVPLPSGIHPGWREIDERSAVWLDRFGLYSDRAQRERLMRISVGEITSRGAPAGRPAALQWTSDFLMWLFAFDDEFCDEGPVAASPDATLLIITKLQRIVEVPWAAPADDSYSAALRELRLRLDHLTTPVQTARWAASFRAYLQGQIWMAANSAHGRIPSLSDHLAVRLDSSGVKIFSTLSEIIHGYDLPAADYERHDIRGFVEVFASIIGWSNDLISYHKERQRSQDSFGNIIDLIAYERKCSLDEAVSETAMMHTRAMTLYLRLRDQILRDAGSELRRWITDCDSWIRADYDWSLTTSRYVNPEDPADLPAGSAASPFREREADHPLPIPSVAWWWTLLKDQ</sequence>
<dbReference type="SFLD" id="SFLDS00005">
    <property type="entry name" value="Isoprenoid_Synthase_Type_I"/>
    <property type="match status" value="1"/>
</dbReference>
<organism evidence="3 4">
    <name type="scientific">Streptomyces atroolivaceus</name>
    <dbReference type="NCBI Taxonomy" id="66869"/>
    <lineage>
        <taxon>Bacteria</taxon>
        <taxon>Bacillati</taxon>
        <taxon>Actinomycetota</taxon>
        <taxon>Actinomycetes</taxon>
        <taxon>Kitasatosporales</taxon>
        <taxon>Streptomycetaceae</taxon>
        <taxon>Streptomyces</taxon>
    </lineage>
</organism>
<evidence type="ECO:0000256" key="2">
    <source>
        <dbReference type="RuleBase" id="RU366034"/>
    </source>
</evidence>
<dbReference type="EC" id="4.2.3.-" evidence="2"/>
<dbReference type="RefSeq" id="WP_033304182.1">
    <property type="nucleotide sequence ID" value="NZ_JBFAGR010000001.1"/>
</dbReference>
<evidence type="ECO:0000313" key="4">
    <source>
        <dbReference type="Proteomes" id="UP001595908"/>
    </source>
</evidence>
<keyword evidence="2" id="KW-0479">Metal-binding</keyword>
<name>A0ABV9V1Z2_STRAZ</name>
<keyword evidence="4" id="KW-1185">Reference proteome</keyword>
<dbReference type="EMBL" id="JBHSJE010000001">
    <property type="protein sequence ID" value="MFC4976759.1"/>
    <property type="molecule type" value="Genomic_DNA"/>
</dbReference>
<comment type="cofactor">
    <cofactor evidence="2">
        <name>Mg(2+)</name>
        <dbReference type="ChEBI" id="CHEBI:18420"/>
    </cofactor>
</comment>